<dbReference type="GO" id="GO:0005886">
    <property type="term" value="C:plasma membrane"/>
    <property type="evidence" value="ECO:0007669"/>
    <property type="project" value="UniProtKB-SubCell"/>
</dbReference>
<dbReference type="InterPro" id="IPR015414">
    <property type="entry name" value="TMEM64"/>
</dbReference>
<keyword evidence="5 6" id="KW-0472">Membrane</keyword>
<dbReference type="Pfam" id="PF09335">
    <property type="entry name" value="VTT_dom"/>
    <property type="match status" value="1"/>
</dbReference>
<keyword evidence="4 6" id="KW-1133">Transmembrane helix</keyword>
<evidence type="ECO:0000256" key="6">
    <source>
        <dbReference type="RuleBase" id="RU366058"/>
    </source>
</evidence>
<keyword evidence="2 6" id="KW-1003">Cell membrane</keyword>
<feature type="transmembrane region" description="Helical" evidence="6">
    <location>
        <begin position="71"/>
        <end position="94"/>
    </location>
</feature>
<feature type="transmembrane region" description="Helical" evidence="6">
    <location>
        <begin position="7"/>
        <end position="27"/>
    </location>
</feature>
<dbReference type="AlphaFoldDB" id="A0A0G0IG20"/>
<dbReference type="InterPro" id="IPR032816">
    <property type="entry name" value="VTT_dom"/>
</dbReference>
<evidence type="ECO:0000256" key="4">
    <source>
        <dbReference type="ARBA" id="ARBA00022989"/>
    </source>
</evidence>
<dbReference type="PANTHER" id="PTHR12677">
    <property type="entry name" value="GOLGI APPARATUS MEMBRANE PROTEIN TVP38-RELATED"/>
    <property type="match status" value="1"/>
</dbReference>
<feature type="transmembrane region" description="Helical" evidence="6">
    <location>
        <begin position="190"/>
        <end position="209"/>
    </location>
</feature>
<organism evidence="8 9">
    <name type="scientific">Candidatus Wolfebacteria bacterium GW2011_GWC1_37_10</name>
    <dbReference type="NCBI Taxonomy" id="1619010"/>
    <lineage>
        <taxon>Bacteria</taxon>
        <taxon>Candidatus Wolfeibacteriota</taxon>
    </lineage>
</organism>
<feature type="transmembrane region" description="Helical" evidence="6">
    <location>
        <begin position="133"/>
        <end position="155"/>
    </location>
</feature>
<evidence type="ECO:0000313" key="8">
    <source>
        <dbReference type="EMBL" id="KKQ23124.1"/>
    </source>
</evidence>
<proteinExistence type="inferred from homology"/>
<sequence length="218" mass="24560">MYKLKKYLLLFFLVILIAFVFWGSISLQNAFYNTIDFFKGYLGENKILGLAIFAGLAAVSAIFSPFSSIPLVPIAIVIWGTVTTFAILGIGWFIGDIIAYFIGSYAGHSIIEKLFFFKEINDYVKKIPRKAEFWLVLFFRLAMPSEIGGYVLGVIHYHFGKYLLATFLAEMPFALIAVYAGEAFLKKEPVFFLALIIVVAILVATAFYATHKRQISQN</sequence>
<dbReference type="PANTHER" id="PTHR12677:SF59">
    <property type="entry name" value="GOLGI APPARATUS MEMBRANE PROTEIN TVP38-RELATED"/>
    <property type="match status" value="1"/>
</dbReference>
<feature type="transmembrane region" description="Helical" evidence="6">
    <location>
        <begin position="162"/>
        <end position="184"/>
    </location>
</feature>
<name>A0A0G0IG20_9BACT</name>
<evidence type="ECO:0000256" key="2">
    <source>
        <dbReference type="ARBA" id="ARBA00022475"/>
    </source>
</evidence>
<evidence type="ECO:0000313" key="9">
    <source>
        <dbReference type="Proteomes" id="UP000034044"/>
    </source>
</evidence>
<evidence type="ECO:0000259" key="7">
    <source>
        <dbReference type="Pfam" id="PF09335"/>
    </source>
</evidence>
<comment type="subcellular location">
    <subcellularLocation>
        <location evidence="1 6">Cell membrane</location>
        <topology evidence="1 6">Multi-pass membrane protein</topology>
    </subcellularLocation>
</comment>
<gene>
    <name evidence="8" type="ORF">US36_C0004G0025</name>
</gene>
<feature type="transmembrane region" description="Helical" evidence="6">
    <location>
        <begin position="47"/>
        <end position="64"/>
    </location>
</feature>
<evidence type="ECO:0000256" key="3">
    <source>
        <dbReference type="ARBA" id="ARBA00022692"/>
    </source>
</evidence>
<evidence type="ECO:0000256" key="5">
    <source>
        <dbReference type="ARBA" id="ARBA00023136"/>
    </source>
</evidence>
<keyword evidence="3 6" id="KW-0812">Transmembrane</keyword>
<evidence type="ECO:0000256" key="1">
    <source>
        <dbReference type="ARBA" id="ARBA00004651"/>
    </source>
</evidence>
<accession>A0A0G0IG20</accession>
<dbReference type="EMBL" id="LBSR01000004">
    <property type="protein sequence ID" value="KKQ23124.1"/>
    <property type="molecule type" value="Genomic_DNA"/>
</dbReference>
<feature type="domain" description="VTT" evidence="7">
    <location>
        <begin position="71"/>
        <end position="182"/>
    </location>
</feature>
<comment type="similarity">
    <text evidence="6">Belongs to the TVP38/TMEM64 family.</text>
</comment>
<dbReference type="Proteomes" id="UP000034044">
    <property type="component" value="Unassembled WGS sequence"/>
</dbReference>
<comment type="caution">
    <text evidence="8">The sequence shown here is derived from an EMBL/GenBank/DDBJ whole genome shotgun (WGS) entry which is preliminary data.</text>
</comment>
<reference evidence="8 9" key="1">
    <citation type="journal article" date="2015" name="Nature">
        <title>rRNA introns, odd ribosomes, and small enigmatic genomes across a large radiation of phyla.</title>
        <authorList>
            <person name="Brown C.T."/>
            <person name="Hug L.A."/>
            <person name="Thomas B.C."/>
            <person name="Sharon I."/>
            <person name="Castelle C.J."/>
            <person name="Singh A."/>
            <person name="Wilkins M.J."/>
            <person name="Williams K.H."/>
            <person name="Banfield J.F."/>
        </authorList>
    </citation>
    <scope>NUCLEOTIDE SEQUENCE [LARGE SCALE GENOMIC DNA]</scope>
</reference>
<protein>
    <recommendedName>
        <fullName evidence="6">TVP38/TMEM64 family membrane protein</fullName>
    </recommendedName>
</protein>